<comment type="cofactor">
    <cofactor evidence="1">
        <name>Mg(2+)</name>
        <dbReference type="ChEBI" id="CHEBI:18420"/>
    </cofactor>
</comment>
<sequence length="464" mass="52149">MTDTAEHVLDALRDATRGTDYEGRLYLVGGFVRDKVMGLSSDKDDIDLVLEGDALALAHFLHERGVAQHFPVVYPRFGTAMVVVLGRDVELVTARVESYAADSRKPDSVKPGTITEDALRRDFTINTLLERLHTGEVIDPTAKAFDDLRDRIIRTPAEPRLTFTDDPLRMMRAVRFAARFGYAVESATWAAVLEAAPRLAIISRERIRDEFCKTLMTSRPTLGMELFRTSGLLAEFAPELLEMVGVTQNEFHAYPVWEHTMHALGRLPLEASLILRLSVLFHDIGKPRTRTEDEGARIHFYGHQDVGAQMARELMGRLKFSNDEISAVTRLVGEHMRIGEYKADWTDSAVRRLIRDLGPNLGDLFAIHRADVSALSDDHQDMSRAVSLRERIAEIESREDISRLTSPLDGRAIMKLFARPPGPWLGEIKDYLTNEVIEGRLAPDDTSRAADLAREKYGETTKPS</sequence>
<evidence type="ECO:0000256" key="7">
    <source>
        <dbReference type="ARBA" id="ARBA00022800"/>
    </source>
</evidence>
<dbReference type="Gene3D" id="1.10.3090.10">
    <property type="entry name" value="cca-adding enzyme, domain 2"/>
    <property type="match status" value="1"/>
</dbReference>
<comment type="similarity">
    <text evidence="11">Belongs to the tRNA nucleotidyltransferase/poly(A) polymerase family.</text>
</comment>
<keyword evidence="2 11" id="KW-0808">Transferase</keyword>
<dbReference type="InterPro" id="IPR006674">
    <property type="entry name" value="HD_domain"/>
</dbReference>
<dbReference type="CDD" id="cd05398">
    <property type="entry name" value="NT_ClassII-CCAase"/>
    <property type="match status" value="1"/>
</dbReference>
<evidence type="ECO:0000256" key="2">
    <source>
        <dbReference type="ARBA" id="ARBA00022679"/>
    </source>
</evidence>
<keyword evidence="5" id="KW-0479">Metal-binding</keyword>
<dbReference type="InterPro" id="IPR043519">
    <property type="entry name" value="NT_sf"/>
</dbReference>
<dbReference type="Gene3D" id="1.10.246.80">
    <property type="match status" value="1"/>
</dbReference>
<dbReference type="Pfam" id="PF12627">
    <property type="entry name" value="PolyA_pol_RNAbd"/>
    <property type="match status" value="1"/>
</dbReference>
<proteinExistence type="inferred from homology"/>
<dbReference type="GO" id="GO:0042245">
    <property type="term" value="P:RNA repair"/>
    <property type="evidence" value="ECO:0007669"/>
    <property type="project" value="UniProtKB-KW"/>
</dbReference>
<dbReference type="NCBIfam" id="TIGR00277">
    <property type="entry name" value="HDIG"/>
    <property type="match status" value="1"/>
</dbReference>
<dbReference type="Pfam" id="PF01743">
    <property type="entry name" value="PolyA_pol"/>
    <property type="match status" value="1"/>
</dbReference>
<dbReference type="PANTHER" id="PTHR47545:SF1">
    <property type="entry name" value="MULTIFUNCTIONAL CCA PROTEIN"/>
    <property type="match status" value="1"/>
</dbReference>
<dbReference type="InterPro" id="IPR002646">
    <property type="entry name" value="PolA_pol_head_dom"/>
</dbReference>
<dbReference type="Gene3D" id="3.30.460.10">
    <property type="entry name" value="Beta Polymerase, domain 2"/>
    <property type="match status" value="1"/>
</dbReference>
<evidence type="ECO:0000256" key="9">
    <source>
        <dbReference type="ARBA" id="ARBA00022842"/>
    </source>
</evidence>
<dbReference type="SUPFAM" id="SSF81891">
    <property type="entry name" value="Poly A polymerase C-terminal region-like"/>
    <property type="match status" value="1"/>
</dbReference>
<keyword evidence="9" id="KW-0460">Magnesium</keyword>
<keyword evidence="13" id="KW-1185">Reference proteome</keyword>
<dbReference type="InterPro" id="IPR006675">
    <property type="entry name" value="HDIG_dom"/>
</dbReference>
<keyword evidence="3" id="KW-0819">tRNA processing</keyword>
<keyword evidence="4" id="KW-0548">Nucleotidyltransferase</keyword>
<evidence type="ECO:0000313" key="13">
    <source>
        <dbReference type="Proteomes" id="UP000287394"/>
    </source>
</evidence>
<evidence type="ECO:0000256" key="3">
    <source>
        <dbReference type="ARBA" id="ARBA00022694"/>
    </source>
</evidence>
<dbReference type="GO" id="GO:0008033">
    <property type="term" value="P:tRNA processing"/>
    <property type="evidence" value="ECO:0007669"/>
    <property type="project" value="UniProtKB-KW"/>
</dbReference>
<dbReference type="SUPFAM" id="SSF81301">
    <property type="entry name" value="Nucleotidyltransferase"/>
    <property type="match status" value="1"/>
</dbReference>
<dbReference type="KEGG" id="ccot:CCAX7_40430"/>
<dbReference type="Proteomes" id="UP000287394">
    <property type="component" value="Chromosome"/>
</dbReference>
<dbReference type="InterPro" id="IPR032828">
    <property type="entry name" value="PolyA_RNA-bd"/>
</dbReference>
<evidence type="ECO:0000256" key="4">
    <source>
        <dbReference type="ARBA" id="ARBA00022695"/>
    </source>
</evidence>
<keyword evidence="8" id="KW-0067">ATP-binding</keyword>
<evidence type="ECO:0000256" key="1">
    <source>
        <dbReference type="ARBA" id="ARBA00001946"/>
    </source>
</evidence>
<dbReference type="OrthoDB" id="9805698at2"/>
<keyword evidence="6" id="KW-0547">Nucleotide-binding</keyword>
<dbReference type="EMBL" id="AP025739">
    <property type="protein sequence ID" value="BDI31992.1"/>
    <property type="molecule type" value="Genomic_DNA"/>
</dbReference>
<organism evidence="12 13">
    <name type="scientific">Capsulimonas corticalis</name>
    <dbReference type="NCBI Taxonomy" id="2219043"/>
    <lineage>
        <taxon>Bacteria</taxon>
        <taxon>Bacillati</taxon>
        <taxon>Armatimonadota</taxon>
        <taxon>Armatimonadia</taxon>
        <taxon>Capsulimonadales</taxon>
        <taxon>Capsulimonadaceae</taxon>
        <taxon>Capsulimonas</taxon>
    </lineage>
</organism>
<dbReference type="GO" id="GO:0016779">
    <property type="term" value="F:nucleotidyltransferase activity"/>
    <property type="evidence" value="ECO:0007669"/>
    <property type="project" value="UniProtKB-KW"/>
</dbReference>
<name>A0A402D4Y4_9BACT</name>
<dbReference type="RefSeq" id="WP_119324505.1">
    <property type="nucleotide sequence ID" value="NZ_AP025739.1"/>
</dbReference>
<gene>
    <name evidence="12" type="ORF">CCAX7_40430</name>
</gene>
<dbReference type="CDD" id="cd00077">
    <property type="entry name" value="HDc"/>
    <property type="match status" value="1"/>
</dbReference>
<dbReference type="GO" id="GO:0046872">
    <property type="term" value="F:metal ion binding"/>
    <property type="evidence" value="ECO:0007669"/>
    <property type="project" value="UniProtKB-KW"/>
</dbReference>
<dbReference type="Pfam" id="PF01966">
    <property type="entry name" value="HD"/>
    <property type="match status" value="1"/>
</dbReference>
<evidence type="ECO:0000256" key="8">
    <source>
        <dbReference type="ARBA" id="ARBA00022840"/>
    </source>
</evidence>
<keyword evidence="10 11" id="KW-0694">RNA-binding</keyword>
<evidence type="ECO:0000256" key="5">
    <source>
        <dbReference type="ARBA" id="ARBA00022723"/>
    </source>
</evidence>
<keyword evidence="7" id="KW-0692">RNA repair</keyword>
<dbReference type="InterPro" id="IPR050124">
    <property type="entry name" value="tRNA_CCA-adding_enzyme"/>
</dbReference>
<evidence type="ECO:0000256" key="6">
    <source>
        <dbReference type="ARBA" id="ARBA00022741"/>
    </source>
</evidence>
<evidence type="ECO:0000256" key="11">
    <source>
        <dbReference type="RuleBase" id="RU003953"/>
    </source>
</evidence>
<evidence type="ECO:0000313" key="12">
    <source>
        <dbReference type="EMBL" id="BDI31992.1"/>
    </source>
</evidence>
<dbReference type="InterPro" id="IPR003607">
    <property type="entry name" value="HD/PDEase_dom"/>
</dbReference>
<accession>A0A402D4Y4</accession>
<reference evidence="12 13" key="1">
    <citation type="journal article" date="2019" name="Int. J. Syst. Evol. Microbiol.">
        <title>Capsulimonas corticalis gen. nov., sp. nov., an aerobic capsulated bacterium, of a novel bacterial order, Capsulimonadales ord. nov., of the class Armatimonadia of the phylum Armatimonadetes.</title>
        <authorList>
            <person name="Li J."/>
            <person name="Kudo C."/>
            <person name="Tonouchi A."/>
        </authorList>
    </citation>
    <scope>NUCLEOTIDE SEQUENCE [LARGE SCALE GENOMIC DNA]</scope>
    <source>
        <strain evidence="12 13">AX-7</strain>
    </source>
</reference>
<evidence type="ECO:0000256" key="10">
    <source>
        <dbReference type="ARBA" id="ARBA00022884"/>
    </source>
</evidence>
<protein>
    <submittedName>
        <fullName evidence="12">HDIG domain-containing protein</fullName>
    </submittedName>
</protein>
<dbReference type="GO" id="GO:0003723">
    <property type="term" value="F:RNA binding"/>
    <property type="evidence" value="ECO:0007669"/>
    <property type="project" value="UniProtKB-KW"/>
</dbReference>
<dbReference type="GO" id="GO:0005524">
    <property type="term" value="F:ATP binding"/>
    <property type="evidence" value="ECO:0007669"/>
    <property type="project" value="UniProtKB-KW"/>
</dbReference>
<dbReference type="AlphaFoldDB" id="A0A402D4Y4"/>
<dbReference type="PANTHER" id="PTHR47545">
    <property type="entry name" value="MULTIFUNCTIONAL CCA PROTEIN"/>
    <property type="match status" value="1"/>
</dbReference>